<evidence type="ECO:0000313" key="2">
    <source>
        <dbReference type="EMBL" id="KIK48158.1"/>
    </source>
</evidence>
<name>A0A0D0BZF5_9AGAM</name>
<dbReference type="STRING" id="930992.A0A0D0BZF5"/>
<feature type="region of interest" description="Disordered" evidence="1">
    <location>
        <begin position="1"/>
        <end position="50"/>
    </location>
</feature>
<dbReference type="Proteomes" id="UP000054485">
    <property type="component" value="Unassembled WGS sequence"/>
</dbReference>
<dbReference type="EMBL" id="KN835140">
    <property type="protein sequence ID" value="KIK48158.1"/>
    <property type="molecule type" value="Genomic_DNA"/>
</dbReference>
<evidence type="ECO:0000256" key="1">
    <source>
        <dbReference type="SAM" id="MobiDB-lite"/>
    </source>
</evidence>
<reference evidence="3" key="2">
    <citation type="submission" date="2015-01" db="EMBL/GenBank/DDBJ databases">
        <title>Evolutionary Origins and Diversification of the Mycorrhizal Mutualists.</title>
        <authorList>
            <consortium name="DOE Joint Genome Institute"/>
            <consortium name="Mycorrhizal Genomics Consortium"/>
            <person name="Kohler A."/>
            <person name="Kuo A."/>
            <person name="Nagy L.G."/>
            <person name="Floudas D."/>
            <person name="Copeland A."/>
            <person name="Barry K.W."/>
            <person name="Cichocki N."/>
            <person name="Veneault-Fourrey C."/>
            <person name="LaButti K."/>
            <person name="Lindquist E.A."/>
            <person name="Lipzen A."/>
            <person name="Lundell T."/>
            <person name="Morin E."/>
            <person name="Murat C."/>
            <person name="Riley R."/>
            <person name="Ohm R."/>
            <person name="Sun H."/>
            <person name="Tunlid A."/>
            <person name="Henrissat B."/>
            <person name="Grigoriev I.V."/>
            <person name="Hibbett D.S."/>
            <person name="Martin F."/>
        </authorList>
    </citation>
    <scope>NUCLEOTIDE SEQUENCE [LARGE SCALE GENOMIC DNA]</scope>
    <source>
        <strain evidence="3">UH-Slu-Lm8-n1</strain>
    </source>
</reference>
<dbReference type="InterPro" id="IPR046521">
    <property type="entry name" value="DUF6698"/>
</dbReference>
<sequence length="379" mass="43100">MSSPPSRRNSTSPSERVGSSSDDEADHTGTRLAIHVDPSQALPTSSKARAKRRIAALEDELEMMKQQRGSKQRKTTFYVAQGRAIRRLVVLYHSLEDLITENDRRYEFHASVDSTTEQDRLQHGYVDLARVLPWLHGKLGDLDQEDSEDMLKKLKRGADAARGDDTSSLKELVAAWVNQEFRPSPLIMPNDKHSRGFASDICGKLLCPSEWDWDKSSVKAGIRDRTSEYIVSENSWPLFVYEGYKCNQEDLEEGFLKSKLLVLAFKAIFTSPSSAREAEGDGDGADILENNRRARRRSEQTKVKTCVASIINMKKVTPRAIAYVVCQVRFALSSVSSWRTVDGDFDYEVFWNNIVDFFENVPGPATRRKVEKLLEWWTR</sequence>
<dbReference type="Pfam" id="PF20414">
    <property type="entry name" value="DUF6698"/>
    <property type="match status" value="1"/>
</dbReference>
<keyword evidence="3" id="KW-1185">Reference proteome</keyword>
<protein>
    <submittedName>
        <fullName evidence="2">Uncharacterized protein</fullName>
    </submittedName>
</protein>
<accession>A0A0D0BZF5</accession>
<gene>
    <name evidence="2" type="ORF">CY34DRAFT_72578</name>
</gene>
<dbReference type="InParanoid" id="A0A0D0BZF5"/>
<dbReference type="HOGENOM" id="CLU_035918_5_1_1"/>
<feature type="region of interest" description="Disordered" evidence="1">
    <location>
        <begin position="274"/>
        <end position="296"/>
    </location>
</feature>
<feature type="compositionally biased region" description="Low complexity" evidence="1">
    <location>
        <begin position="1"/>
        <end position="16"/>
    </location>
</feature>
<reference evidence="2 3" key="1">
    <citation type="submission" date="2014-04" db="EMBL/GenBank/DDBJ databases">
        <authorList>
            <consortium name="DOE Joint Genome Institute"/>
            <person name="Kuo A."/>
            <person name="Ruytinx J."/>
            <person name="Rineau F."/>
            <person name="Colpaert J."/>
            <person name="Kohler A."/>
            <person name="Nagy L.G."/>
            <person name="Floudas D."/>
            <person name="Copeland A."/>
            <person name="Barry K.W."/>
            <person name="Cichocki N."/>
            <person name="Veneault-Fourrey C."/>
            <person name="LaButti K."/>
            <person name="Lindquist E.A."/>
            <person name="Lipzen A."/>
            <person name="Lundell T."/>
            <person name="Morin E."/>
            <person name="Murat C."/>
            <person name="Sun H."/>
            <person name="Tunlid A."/>
            <person name="Henrissat B."/>
            <person name="Grigoriev I.V."/>
            <person name="Hibbett D.S."/>
            <person name="Martin F."/>
            <person name="Nordberg H.P."/>
            <person name="Cantor M.N."/>
            <person name="Hua S.X."/>
        </authorList>
    </citation>
    <scope>NUCLEOTIDE SEQUENCE [LARGE SCALE GENOMIC DNA]</scope>
    <source>
        <strain evidence="2 3">UH-Slu-Lm8-n1</strain>
    </source>
</reference>
<proteinExistence type="predicted"/>
<evidence type="ECO:0000313" key="3">
    <source>
        <dbReference type="Proteomes" id="UP000054485"/>
    </source>
</evidence>
<organism evidence="2 3">
    <name type="scientific">Suillus luteus UH-Slu-Lm8-n1</name>
    <dbReference type="NCBI Taxonomy" id="930992"/>
    <lineage>
        <taxon>Eukaryota</taxon>
        <taxon>Fungi</taxon>
        <taxon>Dikarya</taxon>
        <taxon>Basidiomycota</taxon>
        <taxon>Agaricomycotina</taxon>
        <taxon>Agaricomycetes</taxon>
        <taxon>Agaricomycetidae</taxon>
        <taxon>Boletales</taxon>
        <taxon>Suillineae</taxon>
        <taxon>Suillaceae</taxon>
        <taxon>Suillus</taxon>
    </lineage>
</organism>
<dbReference type="OrthoDB" id="2662502at2759"/>
<dbReference type="AlphaFoldDB" id="A0A0D0BZF5"/>